<proteinExistence type="predicted"/>
<feature type="compositionally biased region" description="Low complexity" evidence="1">
    <location>
        <begin position="839"/>
        <end position="854"/>
    </location>
</feature>
<dbReference type="OrthoDB" id="10647682at2759"/>
<dbReference type="Proteomes" id="UP000708208">
    <property type="component" value="Unassembled WGS sequence"/>
</dbReference>
<feature type="compositionally biased region" description="Pro residues" evidence="1">
    <location>
        <begin position="855"/>
        <end position="869"/>
    </location>
</feature>
<feature type="compositionally biased region" description="Low complexity" evidence="1">
    <location>
        <begin position="885"/>
        <end position="896"/>
    </location>
</feature>
<keyword evidence="3" id="KW-1185">Reference proteome</keyword>
<evidence type="ECO:0000256" key="1">
    <source>
        <dbReference type="SAM" id="MobiDB-lite"/>
    </source>
</evidence>
<feature type="compositionally biased region" description="Polar residues" evidence="1">
    <location>
        <begin position="911"/>
        <end position="921"/>
    </location>
</feature>
<evidence type="ECO:0000313" key="2">
    <source>
        <dbReference type="EMBL" id="CAG7817272.1"/>
    </source>
</evidence>
<gene>
    <name evidence="2" type="ORF">AFUS01_LOCUS27850</name>
</gene>
<reference evidence="2" key="1">
    <citation type="submission" date="2021-06" db="EMBL/GenBank/DDBJ databases">
        <authorList>
            <person name="Hodson N. C."/>
            <person name="Mongue J. A."/>
            <person name="Jaron S. K."/>
        </authorList>
    </citation>
    <scope>NUCLEOTIDE SEQUENCE</scope>
</reference>
<organism evidence="2 3">
    <name type="scientific">Allacma fusca</name>
    <dbReference type="NCBI Taxonomy" id="39272"/>
    <lineage>
        <taxon>Eukaryota</taxon>
        <taxon>Metazoa</taxon>
        <taxon>Ecdysozoa</taxon>
        <taxon>Arthropoda</taxon>
        <taxon>Hexapoda</taxon>
        <taxon>Collembola</taxon>
        <taxon>Symphypleona</taxon>
        <taxon>Sminthuridae</taxon>
        <taxon>Allacma</taxon>
    </lineage>
</organism>
<sequence>MIFSLVSLKFYVISILLINLVSKSFPLKFQTSNVNAGRARLVLFQGKTRHEVIGRSCPVGIAFAKPELFSCACVTGVWAFYDIMCAAPLQIVGGVNHCFELPLDTYIQQAILVSNPTRAHGEVLTFFDGDLETVRTKFFRETHTLVNATSHVLTIGTSWTVTSQDGLRQICLDSSKHPVFEDEYTSATSAYCSYKGMNNFIRHVGSVSAGCQEDTKRLEPETCYPFLESNSEQVCTDISLLEAYEMAVEEEGNDLSSTAERKPREFKKLIKESKRTTTTTTTTTTTPTTITTTPTTTSLTTTTSTTPSPTGPMIVFHNYWNTTLDSYDLEQSQLARSILLHQDLEGASFINLASSLDAKPLPNDGGDYKQSRRHRNPDPEPDPSKLTKDEMLKIYQAEVQNQASFLTLNTPKSKQSILEIIWAYQRNEIKKALDLSINGTVEPDQDQVELLLNAALMVLYEKCPSVPMGYLTLAVEAFVRMQREWYRSSFRLIRGKYLDDILVSLRNCAIKSPPYDFVKPSGSSCGAKNPDSIYYANTTKKIDIPEKYNSDGFEPIIETVWKVTVHSLILCNAELSQNIRYLSELTIIFTEIFSNPINLLWKRNYTVEQEYGGVIGDVKSIMKNIDVCISTALLYTQSPLNYSRPDFKPEPGWVPETSDEEEVTVPNNDDGAKRDGRNIIGLSAFNGLPSDSPEIIGDLPAVRSIITNSLEDNAAGEKVSTENISPVTEIFPPVTEILPQVTEILPRVTENLSPGSENPLPLLVQETTSRKTTTDSGSESETNEEDETEEVSEGTGESTATAPQIILTTTTITDTTLALTPEVRTYRPKVIFDEEDPTTAKPTTQTTIPTTIPTTPTPAITPSPLPTTTPPADSIIEPSRSDVGTTTSTTPLTTTSKLEGFPQSAPVIGNNEAQESATTVRSLAPNDETTESSESESESDESDDDETSKAPNMSDTTPAPDVSPETPRRRRRAVANNLEEQWRNQRSVLGMAYCLKKFDELRIHFDQDCD</sequence>
<feature type="compositionally biased region" description="Acidic residues" evidence="1">
    <location>
        <begin position="928"/>
        <end position="946"/>
    </location>
</feature>
<feature type="compositionally biased region" description="Basic and acidic residues" evidence="1">
    <location>
        <begin position="366"/>
        <end position="386"/>
    </location>
</feature>
<feature type="compositionally biased region" description="Low complexity" evidence="1">
    <location>
        <begin position="276"/>
        <end position="308"/>
    </location>
</feature>
<dbReference type="EMBL" id="CAJVCH010390183">
    <property type="protein sequence ID" value="CAG7817272.1"/>
    <property type="molecule type" value="Genomic_DNA"/>
</dbReference>
<accession>A0A8J2PBY7</accession>
<protein>
    <submittedName>
        <fullName evidence="2">Uncharacterized protein</fullName>
    </submittedName>
</protein>
<evidence type="ECO:0000313" key="3">
    <source>
        <dbReference type="Proteomes" id="UP000708208"/>
    </source>
</evidence>
<feature type="region of interest" description="Disordered" evidence="1">
    <location>
        <begin position="646"/>
        <end position="672"/>
    </location>
</feature>
<feature type="region of interest" description="Disordered" evidence="1">
    <location>
        <begin position="274"/>
        <end position="309"/>
    </location>
</feature>
<feature type="region of interest" description="Disordered" evidence="1">
    <location>
        <begin position="836"/>
        <end position="974"/>
    </location>
</feature>
<feature type="region of interest" description="Disordered" evidence="1">
    <location>
        <begin position="360"/>
        <end position="386"/>
    </location>
</feature>
<feature type="compositionally biased region" description="Low complexity" evidence="1">
    <location>
        <begin position="793"/>
        <end position="807"/>
    </location>
</feature>
<comment type="caution">
    <text evidence="2">The sequence shown here is derived from an EMBL/GenBank/DDBJ whole genome shotgun (WGS) entry which is preliminary data.</text>
</comment>
<dbReference type="AlphaFoldDB" id="A0A8J2PBY7"/>
<name>A0A8J2PBY7_9HEXA</name>
<feature type="compositionally biased region" description="Acidic residues" evidence="1">
    <location>
        <begin position="781"/>
        <end position="792"/>
    </location>
</feature>
<feature type="region of interest" description="Disordered" evidence="1">
    <location>
        <begin position="750"/>
        <end position="807"/>
    </location>
</feature>